<dbReference type="Proteomes" id="UP000014760">
    <property type="component" value="Unassembled WGS sequence"/>
</dbReference>
<accession>R7TF81</accession>
<reference evidence="1 3" key="2">
    <citation type="journal article" date="2013" name="Nature">
        <title>Insights into bilaterian evolution from three spiralian genomes.</title>
        <authorList>
            <person name="Simakov O."/>
            <person name="Marletaz F."/>
            <person name="Cho S.J."/>
            <person name="Edsinger-Gonzales E."/>
            <person name="Havlak P."/>
            <person name="Hellsten U."/>
            <person name="Kuo D.H."/>
            <person name="Larsson T."/>
            <person name="Lv J."/>
            <person name="Arendt D."/>
            <person name="Savage R."/>
            <person name="Osoegawa K."/>
            <person name="de Jong P."/>
            <person name="Grimwood J."/>
            <person name="Chapman J.A."/>
            <person name="Shapiro H."/>
            <person name="Aerts A."/>
            <person name="Otillar R.P."/>
            <person name="Terry A.Y."/>
            <person name="Boore J.L."/>
            <person name="Grigoriev I.V."/>
            <person name="Lindberg D.R."/>
            <person name="Seaver E.C."/>
            <person name="Weisblat D.A."/>
            <person name="Putnam N.H."/>
            <person name="Rokhsar D.S."/>
        </authorList>
    </citation>
    <scope>NUCLEOTIDE SEQUENCE</scope>
    <source>
        <strain evidence="1 3">I ESC-2004</strain>
    </source>
</reference>
<dbReference type="HOGENOM" id="CLU_2280090_0_0_1"/>
<evidence type="ECO:0000313" key="2">
    <source>
        <dbReference type="EnsemblMetazoa" id="CapteP190869"/>
    </source>
</evidence>
<dbReference type="AlphaFoldDB" id="R7TF81"/>
<evidence type="ECO:0000313" key="1">
    <source>
        <dbReference type="EMBL" id="ELT92394.1"/>
    </source>
</evidence>
<proteinExistence type="predicted"/>
<keyword evidence="3" id="KW-1185">Reference proteome</keyword>
<reference evidence="3" key="1">
    <citation type="submission" date="2012-12" db="EMBL/GenBank/DDBJ databases">
        <authorList>
            <person name="Hellsten U."/>
            <person name="Grimwood J."/>
            <person name="Chapman J.A."/>
            <person name="Shapiro H."/>
            <person name="Aerts A."/>
            <person name="Otillar R.P."/>
            <person name="Terry A.Y."/>
            <person name="Boore J.L."/>
            <person name="Simakov O."/>
            <person name="Marletaz F."/>
            <person name="Cho S.-J."/>
            <person name="Edsinger-Gonzales E."/>
            <person name="Havlak P."/>
            <person name="Kuo D.-H."/>
            <person name="Larsson T."/>
            <person name="Lv J."/>
            <person name="Arendt D."/>
            <person name="Savage R."/>
            <person name="Osoegawa K."/>
            <person name="de Jong P."/>
            <person name="Lindberg D.R."/>
            <person name="Seaver E.C."/>
            <person name="Weisblat D.A."/>
            <person name="Putnam N.H."/>
            <person name="Grigoriev I.V."/>
            <person name="Rokhsar D.S."/>
        </authorList>
    </citation>
    <scope>NUCLEOTIDE SEQUENCE</scope>
    <source>
        <strain evidence="3">I ESC-2004</strain>
    </source>
</reference>
<gene>
    <name evidence="1" type="ORF">CAPTEDRAFT_190869</name>
</gene>
<dbReference type="EnsemblMetazoa" id="CapteT190869">
    <property type="protein sequence ID" value="CapteP190869"/>
    <property type="gene ID" value="CapteG190869"/>
</dbReference>
<organism evidence="1">
    <name type="scientific">Capitella teleta</name>
    <name type="common">Polychaete worm</name>
    <dbReference type="NCBI Taxonomy" id="283909"/>
    <lineage>
        <taxon>Eukaryota</taxon>
        <taxon>Metazoa</taxon>
        <taxon>Spiralia</taxon>
        <taxon>Lophotrochozoa</taxon>
        <taxon>Annelida</taxon>
        <taxon>Polychaeta</taxon>
        <taxon>Sedentaria</taxon>
        <taxon>Scolecida</taxon>
        <taxon>Capitellidae</taxon>
        <taxon>Capitella</taxon>
    </lineage>
</organism>
<dbReference type="EMBL" id="KB310147">
    <property type="protein sequence ID" value="ELT92394.1"/>
    <property type="molecule type" value="Genomic_DNA"/>
</dbReference>
<evidence type="ECO:0000313" key="3">
    <source>
        <dbReference type="Proteomes" id="UP000014760"/>
    </source>
</evidence>
<name>R7TF81_CAPTE</name>
<sequence length="102" mass="11485">MMWVDPANWTTTPEELEAMDKKVQHFEAPLQAAGFKKDRLKAECCSMKTTYKYYNAGQDAATFWAKSFKHSRAVLFCGGTPWSYVSRRRIAGNQSAGPDAKA</sequence>
<reference evidence="2" key="3">
    <citation type="submission" date="2015-06" db="UniProtKB">
        <authorList>
            <consortium name="EnsemblMetazoa"/>
        </authorList>
    </citation>
    <scope>IDENTIFICATION</scope>
</reference>
<dbReference type="EMBL" id="AMQN01030513">
    <property type="status" value="NOT_ANNOTATED_CDS"/>
    <property type="molecule type" value="Genomic_DNA"/>
</dbReference>
<protein>
    <submittedName>
        <fullName evidence="1 2">Uncharacterized protein</fullName>
    </submittedName>
</protein>